<name>A0A517ZWL0_9PLAN</name>
<evidence type="ECO:0008006" key="3">
    <source>
        <dbReference type="Google" id="ProtNLM"/>
    </source>
</evidence>
<dbReference type="PANTHER" id="PTHR43737:SF1">
    <property type="entry name" value="DUF1501 DOMAIN-CONTAINING PROTEIN"/>
    <property type="match status" value="1"/>
</dbReference>
<dbReference type="InterPro" id="IPR010869">
    <property type="entry name" value="DUF1501"/>
</dbReference>
<dbReference type="RefSeq" id="WP_197534460.1">
    <property type="nucleotide sequence ID" value="NZ_CP036276.1"/>
</dbReference>
<sequence>MFRIAETSRPAGQFCDGIRRRRFLEIGSLGLLGLSLPNLLRRTASAANVGGTATSSTSPRSVILIWQHGGPSQLDTFDMKPDAPAEVRGPYSSIQSNLPGLDVGELLPYHARVMDKCTVIRSFSHGNGDHWAAAHWMLTGRLGATGSDRPARQPSMGAVASHLLGPRKKDTLATVNMNDGGFGYHGAAWMGVAHNPFRYGEYSYGNEAGRLPTGDHKSFQLVDGLSRDRLMNRVALQEQFDGLRRRVETNSDFQNLDQIDQKALDIVLSGRTRQAFELDQEDPRTRERYGPGWGEQALLARRLIETGVRFVSLNTGYWDDHSNINNALNSKMPRHDRAVGVLIEDLAQRGMLDDTLVVTAGEFGRTPKINANAGRDHWPQAQSILFAGGGYRHGQVIGSTNGNAEHPTSRKIGVNDFCAIIYHALGLHPDDTITDPTGRPVHLLEGGNVPREML</sequence>
<keyword evidence="2" id="KW-1185">Reference proteome</keyword>
<gene>
    <name evidence="1" type="ORF">Mal52_53480</name>
</gene>
<dbReference type="InterPro" id="IPR017850">
    <property type="entry name" value="Alkaline_phosphatase_core_sf"/>
</dbReference>
<dbReference type="SUPFAM" id="SSF53649">
    <property type="entry name" value="Alkaline phosphatase-like"/>
    <property type="match status" value="1"/>
</dbReference>
<dbReference type="PROSITE" id="PS51318">
    <property type="entry name" value="TAT"/>
    <property type="match status" value="1"/>
</dbReference>
<evidence type="ECO:0000313" key="2">
    <source>
        <dbReference type="Proteomes" id="UP000319383"/>
    </source>
</evidence>
<proteinExistence type="predicted"/>
<protein>
    <recommendedName>
        <fullName evidence="3">DUF1501 domain-containing protein</fullName>
    </recommendedName>
</protein>
<dbReference type="InterPro" id="IPR006311">
    <property type="entry name" value="TAT_signal"/>
</dbReference>
<dbReference type="Proteomes" id="UP000319383">
    <property type="component" value="Chromosome"/>
</dbReference>
<dbReference type="KEGG" id="sdyn:Mal52_53480"/>
<accession>A0A517ZWL0</accession>
<reference evidence="1 2" key="1">
    <citation type="submission" date="2019-02" db="EMBL/GenBank/DDBJ databases">
        <title>Deep-cultivation of Planctomycetes and their phenomic and genomic characterization uncovers novel biology.</title>
        <authorList>
            <person name="Wiegand S."/>
            <person name="Jogler M."/>
            <person name="Boedeker C."/>
            <person name="Pinto D."/>
            <person name="Vollmers J."/>
            <person name="Rivas-Marin E."/>
            <person name="Kohn T."/>
            <person name="Peeters S.H."/>
            <person name="Heuer A."/>
            <person name="Rast P."/>
            <person name="Oberbeckmann S."/>
            <person name="Bunk B."/>
            <person name="Jeske O."/>
            <person name="Meyerdierks A."/>
            <person name="Storesund J.E."/>
            <person name="Kallscheuer N."/>
            <person name="Luecker S."/>
            <person name="Lage O.M."/>
            <person name="Pohl T."/>
            <person name="Merkel B.J."/>
            <person name="Hornburger P."/>
            <person name="Mueller R.-W."/>
            <person name="Bruemmer F."/>
            <person name="Labrenz M."/>
            <person name="Spormann A.M."/>
            <person name="Op den Camp H."/>
            <person name="Overmann J."/>
            <person name="Amann R."/>
            <person name="Jetten M.S.M."/>
            <person name="Mascher T."/>
            <person name="Medema M.H."/>
            <person name="Devos D.P."/>
            <person name="Kaster A.-K."/>
            <person name="Ovreas L."/>
            <person name="Rohde M."/>
            <person name="Galperin M.Y."/>
            <person name="Jogler C."/>
        </authorList>
    </citation>
    <scope>NUCLEOTIDE SEQUENCE [LARGE SCALE GENOMIC DNA]</scope>
    <source>
        <strain evidence="1 2">Mal52</strain>
    </source>
</reference>
<dbReference type="PANTHER" id="PTHR43737">
    <property type="entry name" value="BLL7424 PROTEIN"/>
    <property type="match status" value="1"/>
</dbReference>
<evidence type="ECO:0000313" key="1">
    <source>
        <dbReference type="EMBL" id="QDU46826.1"/>
    </source>
</evidence>
<organism evidence="1 2">
    <name type="scientific">Symmachiella dynata</name>
    <dbReference type="NCBI Taxonomy" id="2527995"/>
    <lineage>
        <taxon>Bacteria</taxon>
        <taxon>Pseudomonadati</taxon>
        <taxon>Planctomycetota</taxon>
        <taxon>Planctomycetia</taxon>
        <taxon>Planctomycetales</taxon>
        <taxon>Planctomycetaceae</taxon>
        <taxon>Symmachiella</taxon>
    </lineage>
</organism>
<dbReference type="EMBL" id="CP036276">
    <property type="protein sequence ID" value="QDU46826.1"/>
    <property type="molecule type" value="Genomic_DNA"/>
</dbReference>
<dbReference type="Pfam" id="PF07394">
    <property type="entry name" value="DUF1501"/>
    <property type="match status" value="1"/>
</dbReference>
<dbReference type="AlphaFoldDB" id="A0A517ZWL0"/>